<dbReference type="AlphaFoldDB" id="A0A3N4KYW6"/>
<organism evidence="1 2">
    <name type="scientific">Morchella conica CCBAS932</name>
    <dbReference type="NCBI Taxonomy" id="1392247"/>
    <lineage>
        <taxon>Eukaryota</taxon>
        <taxon>Fungi</taxon>
        <taxon>Dikarya</taxon>
        <taxon>Ascomycota</taxon>
        <taxon>Pezizomycotina</taxon>
        <taxon>Pezizomycetes</taxon>
        <taxon>Pezizales</taxon>
        <taxon>Morchellaceae</taxon>
        <taxon>Morchella</taxon>
    </lineage>
</organism>
<evidence type="ECO:0000313" key="1">
    <source>
        <dbReference type="EMBL" id="RPB15736.1"/>
    </source>
</evidence>
<proteinExistence type="predicted"/>
<accession>A0A3N4KYW6</accession>
<gene>
    <name evidence="1" type="ORF">P167DRAFT_412932</name>
</gene>
<sequence length="85" mass="9774">MAHPGRVRPFFLPFKHEYSNLSCHPVWIMIFLHSDVYIPPMFTNSSTLNFSTYQFNFSGVDACGRCLGKWPVLSDNSVAFKLMIL</sequence>
<reference evidence="1 2" key="1">
    <citation type="journal article" date="2018" name="Nat. Ecol. Evol.">
        <title>Pezizomycetes genomes reveal the molecular basis of ectomycorrhizal truffle lifestyle.</title>
        <authorList>
            <person name="Murat C."/>
            <person name="Payen T."/>
            <person name="Noel B."/>
            <person name="Kuo A."/>
            <person name="Morin E."/>
            <person name="Chen J."/>
            <person name="Kohler A."/>
            <person name="Krizsan K."/>
            <person name="Balestrini R."/>
            <person name="Da Silva C."/>
            <person name="Montanini B."/>
            <person name="Hainaut M."/>
            <person name="Levati E."/>
            <person name="Barry K.W."/>
            <person name="Belfiori B."/>
            <person name="Cichocki N."/>
            <person name="Clum A."/>
            <person name="Dockter R.B."/>
            <person name="Fauchery L."/>
            <person name="Guy J."/>
            <person name="Iotti M."/>
            <person name="Le Tacon F."/>
            <person name="Lindquist E.A."/>
            <person name="Lipzen A."/>
            <person name="Malagnac F."/>
            <person name="Mello A."/>
            <person name="Molinier V."/>
            <person name="Miyauchi S."/>
            <person name="Poulain J."/>
            <person name="Riccioni C."/>
            <person name="Rubini A."/>
            <person name="Sitrit Y."/>
            <person name="Splivallo R."/>
            <person name="Traeger S."/>
            <person name="Wang M."/>
            <person name="Zifcakova L."/>
            <person name="Wipf D."/>
            <person name="Zambonelli A."/>
            <person name="Paolocci F."/>
            <person name="Nowrousian M."/>
            <person name="Ottonello S."/>
            <person name="Baldrian P."/>
            <person name="Spatafora J.W."/>
            <person name="Henrissat B."/>
            <person name="Nagy L.G."/>
            <person name="Aury J.M."/>
            <person name="Wincker P."/>
            <person name="Grigoriev I.V."/>
            <person name="Bonfante P."/>
            <person name="Martin F.M."/>
        </authorList>
    </citation>
    <scope>NUCLEOTIDE SEQUENCE [LARGE SCALE GENOMIC DNA]</scope>
    <source>
        <strain evidence="1 2">CCBAS932</strain>
    </source>
</reference>
<dbReference type="Proteomes" id="UP000277580">
    <property type="component" value="Unassembled WGS sequence"/>
</dbReference>
<keyword evidence="2" id="KW-1185">Reference proteome</keyword>
<evidence type="ECO:0000313" key="2">
    <source>
        <dbReference type="Proteomes" id="UP000277580"/>
    </source>
</evidence>
<protein>
    <submittedName>
        <fullName evidence="1">Uncharacterized protein</fullName>
    </submittedName>
</protein>
<dbReference type="EMBL" id="ML119112">
    <property type="protein sequence ID" value="RPB15736.1"/>
    <property type="molecule type" value="Genomic_DNA"/>
</dbReference>
<dbReference type="InParanoid" id="A0A3N4KYW6"/>
<name>A0A3N4KYW6_9PEZI</name>